<dbReference type="OrthoDB" id="977141at2"/>
<dbReference type="HOGENOM" id="CLU_082049_2_0_10"/>
<gene>
    <name evidence="3" type="ORF">ING2E5B_0122</name>
</gene>
<keyword evidence="1" id="KW-0732">Signal</keyword>
<evidence type="ECO:0000313" key="4">
    <source>
        <dbReference type="Proteomes" id="UP000032417"/>
    </source>
</evidence>
<dbReference type="Pfam" id="PF13568">
    <property type="entry name" value="OMP_b-brl_2"/>
    <property type="match status" value="1"/>
</dbReference>
<feature type="domain" description="Outer membrane protein beta-barrel" evidence="2">
    <location>
        <begin position="20"/>
        <end position="203"/>
    </location>
</feature>
<proteinExistence type="predicted"/>
<dbReference type="InterPro" id="IPR025665">
    <property type="entry name" value="Beta-barrel_OMP_2"/>
</dbReference>
<evidence type="ECO:0000313" key="3">
    <source>
        <dbReference type="EMBL" id="CEA14831.1"/>
    </source>
</evidence>
<sequence length="232" mass="26352">MKRILFIFLTLALLISDNLFAQRDNFLGEFYFGAGASALATRVDFLPSVPQTLKIGVSGGIAAKYVSQRNLGLIVEANYSQRGWEEEFDPESGFSYNRTLNYIEIPFMTHVYFGNKTRFIINAGPQISYLLSENHEMSQALSDDIDARREANPDRTIGYQYNPFSEMQKVDYGLVGGMGIEIQTGIGNFDLEGRYYFGLGDIFTSRRSENAYFGRSAHRLIEGKLTYYIKIR</sequence>
<feature type="signal peptide" evidence="1">
    <location>
        <begin position="1"/>
        <end position="21"/>
    </location>
</feature>
<dbReference type="EMBL" id="LN515532">
    <property type="protein sequence ID" value="CEA14831.1"/>
    <property type="molecule type" value="Genomic_DNA"/>
</dbReference>
<accession>A0A098BZ40</accession>
<dbReference type="KEGG" id="pbt:ING2E5B_0122"/>
<dbReference type="AlphaFoldDB" id="A0A098BZ40"/>
<feature type="chain" id="PRO_5030002969" evidence="1">
    <location>
        <begin position="22"/>
        <end position="232"/>
    </location>
</feature>
<reference evidence="3 4" key="1">
    <citation type="submission" date="2014-08" db="EMBL/GenBank/DDBJ databases">
        <authorList>
            <person name="Wibberg D."/>
        </authorList>
    </citation>
    <scope>NUCLEOTIDE SEQUENCE [LARGE SCALE GENOMIC DNA]</scope>
    <source>
        <strain evidence="4">ING2-E5B</strain>
    </source>
</reference>
<name>A0A098BZ40_9BACT</name>
<evidence type="ECO:0000256" key="1">
    <source>
        <dbReference type="SAM" id="SignalP"/>
    </source>
</evidence>
<dbReference type="Proteomes" id="UP000032417">
    <property type="component" value="Chromosome 1"/>
</dbReference>
<protein>
    <submittedName>
        <fullName evidence="3">Outer membrane protein beta-barrel domain</fullName>
    </submittedName>
</protein>
<keyword evidence="4" id="KW-1185">Reference proteome</keyword>
<organism evidence="3 4">
    <name type="scientific">Fermentimonas caenicola</name>
    <dbReference type="NCBI Taxonomy" id="1562970"/>
    <lineage>
        <taxon>Bacteria</taxon>
        <taxon>Pseudomonadati</taxon>
        <taxon>Bacteroidota</taxon>
        <taxon>Bacteroidia</taxon>
        <taxon>Bacteroidales</taxon>
        <taxon>Dysgonomonadaceae</taxon>
        <taxon>Fermentimonas</taxon>
    </lineage>
</organism>
<evidence type="ECO:0000259" key="2">
    <source>
        <dbReference type="Pfam" id="PF13568"/>
    </source>
</evidence>
<dbReference type="STRING" id="1562970.ING2E5B_0122"/>